<accession>A0A1I0W8G8</accession>
<keyword evidence="2" id="KW-0812">Transmembrane</keyword>
<proteinExistence type="predicted"/>
<dbReference type="EMBL" id="FOKG01000001">
    <property type="protein sequence ID" value="SFA85025.1"/>
    <property type="molecule type" value="Genomic_DNA"/>
</dbReference>
<organism evidence="4 5">
    <name type="scientific">Amycolatopsis marina</name>
    <dbReference type="NCBI Taxonomy" id="490629"/>
    <lineage>
        <taxon>Bacteria</taxon>
        <taxon>Bacillati</taxon>
        <taxon>Actinomycetota</taxon>
        <taxon>Actinomycetes</taxon>
        <taxon>Pseudonocardiales</taxon>
        <taxon>Pseudonocardiaceae</taxon>
        <taxon>Amycolatopsis</taxon>
    </lineage>
</organism>
<evidence type="ECO:0000256" key="2">
    <source>
        <dbReference type="SAM" id="Phobius"/>
    </source>
</evidence>
<dbReference type="InterPro" id="IPR026004">
    <property type="entry name" value="Septum_form"/>
</dbReference>
<evidence type="ECO:0000259" key="3">
    <source>
        <dbReference type="Pfam" id="PF13845"/>
    </source>
</evidence>
<feature type="domain" description="Septum formation-related" evidence="3">
    <location>
        <begin position="65"/>
        <end position="281"/>
    </location>
</feature>
<keyword evidence="2" id="KW-1133">Transmembrane helix</keyword>
<dbReference type="OrthoDB" id="4266126at2"/>
<evidence type="ECO:0000313" key="4">
    <source>
        <dbReference type="EMBL" id="SFA85025.1"/>
    </source>
</evidence>
<dbReference type="STRING" id="490629.SAMN05216266_101836"/>
<evidence type="ECO:0000256" key="1">
    <source>
        <dbReference type="SAM" id="MobiDB-lite"/>
    </source>
</evidence>
<feature type="transmembrane region" description="Helical" evidence="2">
    <location>
        <begin position="20"/>
        <end position="40"/>
    </location>
</feature>
<name>A0A1I0W8G8_9PSEU</name>
<feature type="region of interest" description="Disordered" evidence="1">
    <location>
        <begin position="299"/>
        <end position="328"/>
    </location>
</feature>
<dbReference type="AlphaFoldDB" id="A0A1I0W8G8"/>
<evidence type="ECO:0000313" key="5">
    <source>
        <dbReference type="Proteomes" id="UP000243799"/>
    </source>
</evidence>
<keyword evidence="2" id="KW-0472">Membrane</keyword>
<protein>
    <submittedName>
        <fullName evidence="4">Septum formation</fullName>
    </submittedName>
</protein>
<dbReference type="RefSeq" id="WP_091669452.1">
    <property type="nucleotide sequence ID" value="NZ_FOKG01000001.1"/>
</dbReference>
<reference evidence="5" key="1">
    <citation type="submission" date="2016-10" db="EMBL/GenBank/DDBJ databases">
        <authorList>
            <person name="Varghese N."/>
            <person name="Submissions S."/>
        </authorList>
    </citation>
    <scope>NUCLEOTIDE SEQUENCE [LARGE SCALE GENOMIC DNA]</scope>
    <source>
        <strain evidence="5">CGMCC 4.3568</strain>
    </source>
</reference>
<sequence length="328" mass="35207">MSDDDARFRSNGGALRTQLLMAAAAVGAIVALALSWVFSWQIEQEDPVLVAREQARQQAFQSPPGSCLTWSKPDAADARTIPCAEPHLFEVVGVVDISDKFPQGAPSPDLTLWRHIAQEHCSEPAEKYLGTKLDPFGKLTVGLLRPPETKWAEGDRQLRCGVQWAGPGGQLQPLTGPAKELDQSMVWEPGTCLALTGKTVGDPVDCAGPHAYEIVATLDLKDRFKDGWPNQDDQQTWLDVECNKAADKYTGGVDLDEKGLILGWDVREQESWDVGSTKVNCKVGATLEDDSGLAVVKGSVKKAEKTTSPSKPAESSGAEKSGEPGTGG</sequence>
<gene>
    <name evidence="4" type="ORF">SAMN05216266_101836</name>
</gene>
<dbReference type="Pfam" id="PF13845">
    <property type="entry name" value="Septum_form"/>
    <property type="match status" value="1"/>
</dbReference>
<dbReference type="Proteomes" id="UP000243799">
    <property type="component" value="Unassembled WGS sequence"/>
</dbReference>
<keyword evidence="5" id="KW-1185">Reference proteome</keyword>